<feature type="transmembrane region" description="Helical" evidence="9">
    <location>
        <begin position="50"/>
        <end position="67"/>
    </location>
</feature>
<dbReference type="Pfam" id="PF00860">
    <property type="entry name" value="Xan_ur_permease"/>
    <property type="match status" value="1"/>
</dbReference>
<evidence type="ECO:0000256" key="1">
    <source>
        <dbReference type="ARBA" id="ARBA00004651"/>
    </source>
</evidence>
<dbReference type="EMBL" id="VTPS01000007">
    <property type="protein sequence ID" value="TZE82339.1"/>
    <property type="molecule type" value="Genomic_DNA"/>
</dbReference>
<comment type="subcellular location">
    <subcellularLocation>
        <location evidence="1 8">Cell membrane</location>
        <topology evidence="1 8">Multi-pass membrane protein</topology>
    </subcellularLocation>
</comment>
<evidence type="ECO:0000256" key="2">
    <source>
        <dbReference type="ARBA" id="ARBA00005697"/>
    </source>
</evidence>
<dbReference type="Proteomes" id="UP000322976">
    <property type="component" value="Unassembled WGS sequence"/>
</dbReference>
<evidence type="ECO:0000256" key="5">
    <source>
        <dbReference type="ARBA" id="ARBA00022692"/>
    </source>
</evidence>
<keyword evidence="5 8" id="KW-0812">Transmembrane</keyword>
<feature type="transmembrane region" description="Helical" evidence="9">
    <location>
        <begin position="256"/>
        <end position="279"/>
    </location>
</feature>
<protein>
    <submittedName>
        <fullName evidence="10">NCS2 family permease</fullName>
    </submittedName>
</protein>
<name>A0A5D8QDU4_9THEO</name>
<dbReference type="PIRSF" id="PIRSF005353">
    <property type="entry name" value="PbuG"/>
    <property type="match status" value="1"/>
</dbReference>
<gene>
    <name evidence="10" type="ORF">FWJ32_05990</name>
</gene>
<dbReference type="InterPro" id="IPR006043">
    <property type="entry name" value="NCS2"/>
</dbReference>
<dbReference type="GO" id="GO:0005886">
    <property type="term" value="C:plasma membrane"/>
    <property type="evidence" value="ECO:0007669"/>
    <property type="project" value="UniProtKB-SubCell"/>
</dbReference>
<organism evidence="10 11">
    <name type="scientific">Calorimonas adulescens</name>
    <dbReference type="NCBI Taxonomy" id="2606906"/>
    <lineage>
        <taxon>Bacteria</taxon>
        <taxon>Bacillati</taxon>
        <taxon>Bacillota</taxon>
        <taxon>Clostridia</taxon>
        <taxon>Thermoanaerobacterales</taxon>
        <taxon>Thermoanaerobacteraceae</taxon>
        <taxon>Calorimonas</taxon>
    </lineage>
</organism>
<proteinExistence type="inferred from homology"/>
<dbReference type="InterPro" id="IPR045018">
    <property type="entry name" value="Azg-like"/>
</dbReference>
<keyword evidence="11" id="KW-1185">Reference proteome</keyword>
<feature type="transmembrane region" description="Helical" evidence="9">
    <location>
        <begin position="196"/>
        <end position="225"/>
    </location>
</feature>
<feature type="transmembrane region" description="Helical" evidence="9">
    <location>
        <begin position="138"/>
        <end position="160"/>
    </location>
</feature>
<feature type="transmembrane region" description="Helical" evidence="9">
    <location>
        <begin position="390"/>
        <end position="418"/>
    </location>
</feature>
<comment type="similarity">
    <text evidence="2 8">Belongs to the nucleobase:cation symporter-2 (NCS2) (TC 2.A.40) family. Azg-like subfamily.</text>
</comment>
<dbReference type="GO" id="GO:0005345">
    <property type="term" value="F:purine nucleobase transmembrane transporter activity"/>
    <property type="evidence" value="ECO:0007669"/>
    <property type="project" value="TreeGrafter"/>
</dbReference>
<feature type="transmembrane region" description="Helical" evidence="9">
    <location>
        <begin position="358"/>
        <end position="378"/>
    </location>
</feature>
<accession>A0A5D8QDU4</accession>
<evidence type="ECO:0000256" key="8">
    <source>
        <dbReference type="PIRNR" id="PIRNR005353"/>
    </source>
</evidence>
<dbReference type="InterPro" id="IPR026033">
    <property type="entry name" value="Azg-like_bact_archaea"/>
</dbReference>
<reference evidence="10 11" key="1">
    <citation type="submission" date="2019-08" db="EMBL/GenBank/DDBJ databases">
        <title>Calorimonas adulescens gen. nov., sp. nov., an anaerobic thermophilic bacterium from Sakhalin hot spring.</title>
        <authorList>
            <person name="Khomyakova M.A."/>
            <person name="Merkel A.Y."/>
            <person name="Novikov A."/>
            <person name="Bonch-Osmolovskaya E.A."/>
            <person name="Slobodkin A.I."/>
        </authorList>
    </citation>
    <scope>NUCLEOTIDE SEQUENCE [LARGE SCALE GENOMIC DNA]</scope>
    <source>
        <strain evidence="10 11">A05MB</strain>
    </source>
</reference>
<dbReference type="PANTHER" id="PTHR43337">
    <property type="entry name" value="XANTHINE/URACIL PERMEASE C887.17-RELATED"/>
    <property type="match status" value="1"/>
</dbReference>
<evidence type="ECO:0000256" key="7">
    <source>
        <dbReference type="ARBA" id="ARBA00023136"/>
    </source>
</evidence>
<keyword evidence="7 8" id="KW-0472">Membrane</keyword>
<feature type="transmembrane region" description="Helical" evidence="9">
    <location>
        <begin position="99"/>
        <end position="117"/>
    </location>
</feature>
<feature type="transmembrane region" description="Helical" evidence="9">
    <location>
        <begin position="430"/>
        <end position="447"/>
    </location>
</feature>
<evidence type="ECO:0000313" key="11">
    <source>
        <dbReference type="Proteomes" id="UP000322976"/>
    </source>
</evidence>
<evidence type="ECO:0000256" key="4">
    <source>
        <dbReference type="ARBA" id="ARBA00022475"/>
    </source>
</evidence>
<keyword evidence="3 8" id="KW-0813">Transport</keyword>
<feature type="transmembrane region" description="Helical" evidence="9">
    <location>
        <begin position="172"/>
        <end position="189"/>
    </location>
</feature>
<sequence>MERYFKLKERGTDIRTEFTAGLTTFLTMAYILAVNPIILSETGMPKDALFTATALSAGLTTILMGVFANLPFALASGMGLNAYFASLVLSGPLKDVPNGWQIALTCVLFDGIIFLIISSLKIRTAIVNAIPVNIKRAISVGIGLFIASIGFINAGVVKIVDNSLTAGDFTNPQTLLFVFGLVVTGIMMYKKIKGALLLGILVTSIVGWIYAGVIGVDVAATYGIFEPAWRNLLSVPPSVAPIAFKFDFARTLRVSMVPVIFAFFFVDMFDTIGTFIGCAQKAKLTDENGNMDPKDTTRGLLTDAIGTIFGAFMGTSTVTTYIESSAGIAEGGRTGLTSVVTGLFFVMALFMSNIFTSIPSAATAPALVIVGLLMISVIKDIDISEDWTEAIPAFLAITTMPFTSSISEGIVLGIVSYVLLKLFTGKAKQISLTMYVLAGIFIIYLIFR</sequence>
<feature type="transmembrane region" description="Helical" evidence="9">
    <location>
        <begin position="20"/>
        <end position="38"/>
    </location>
</feature>
<feature type="transmembrane region" description="Helical" evidence="9">
    <location>
        <begin position="74"/>
        <end position="93"/>
    </location>
</feature>
<evidence type="ECO:0000256" key="9">
    <source>
        <dbReference type="SAM" id="Phobius"/>
    </source>
</evidence>
<evidence type="ECO:0000256" key="3">
    <source>
        <dbReference type="ARBA" id="ARBA00022448"/>
    </source>
</evidence>
<comment type="caution">
    <text evidence="10">The sequence shown here is derived from an EMBL/GenBank/DDBJ whole genome shotgun (WGS) entry which is preliminary data.</text>
</comment>
<dbReference type="PANTHER" id="PTHR43337:SF1">
    <property type="entry name" value="XANTHINE_URACIL PERMEASE C887.17-RELATED"/>
    <property type="match status" value="1"/>
</dbReference>
<dbReference type="AlphaFoldDB" id="A0A5D8QDU4"/>
<evidence type="ECO:0000313" key="10">
    <source>
        <dbReference type="EMBL" id="TZE82339.1"/>
    </source>
</evidence>
<keyword evidence="4 8" id="KW-1003">Cell membrane</keyword>
<feature type="transmembrane region" description="Helical" evidence="9">
    <location>
        <begin position="300"/>
        <end position="322"/>
    </location>
</feature>
<dbReference type="RefSeq" id="WP_149545097.1">
    <property type="nucleotide sequence ID" value="NZ_VTPS01000007.1"/>
</dbReference>
<keyword evidence="6 8" id="KW-1133">Transmembrane helix</keyword>
<evidence type="ECO:0000256" key="6">
    <source>
        <dbReference type="ARBA" id="ARBA00022989"/>
    </source>
</evidence>